<comment type="similarity">
    <text evidence="3">Belongs to the aldo/keto reductase family. Aldo/keto reductase 2 subfamily.</text>
</comment>
<dbReference type="PANTHER" id="PTHR43364">
    <property type="entry name" value="NADH-SPECIFIC METHYLGLYOXAL REDUCTASE-RELATED"/>
    <property type="match status" value="1"/>
</dbReference>
<evidence type="ECO:0000313" key="5">
    <source>
        <dbReference type="EMBL" id="KAK3197550.1"/>
    </source>
</evidence>
<dbReference type="Gene3D" id="3.20.20.100">
    <property type="entry name" value="NADP-dependent oxidoreductase domain"/>
    <property type="match status" value="1"/>
</dbReference>
<dbReference type="EMBL" id="WVTA01000018">
    <property type="protein sequence ID" value="KAK3197550.1"/>
    <property type="molecule type" value="Genomic_DNA"/>
</dbReference>
<evidence type="ECO:0000256" key="3">
    <source>
        <dbReference type="ARBA" id="ARBA00038157"/>
    </source>
</evidence>
<dbReference type="PANTHER" id="PTHR43364:SF7">
    <property type="entry name" value="NADP-DEPENDENT OXIDOREDUCTASE DOMAIN-CONTAINING PROTEIN-RELATED"/>
    <property type="match status" value="1"/>
</dbReference>
<name>A0AAN6RE29_9PLEO</name>
<dbReference type="GO" id="GO:0016491">
    <property type="term" value="F:oxidoreductase activity"/>
    <property type="evidence" value="ECO:0007669"/>
    <property type="project" value="UniProtKB-KW"/>
</dbReference>
<evidence type="ECO:0000256" key="1">
    <source>
        <dbReference type="ARBA" id="ARBA00022857"/>
    </source>
</evidence>
<reference evidence="5 6" key="1">
    <citation type="submission" date="2021-02" db="EMBL/GenBank/DDBJ databases">
        <title>Genome assembly of Pseudopithomyces chartarum.</title>
        <authorList>
            <person name="Jauregui R."/>
            <person name="Singh J."/>
            <person name="Voisey C."/>
        </authorList>
    </citation>
    <scope>NUCLEOTIDE SEQUENCE [LARGE SCALE GENOMIC DNA]</scope>
    <source>
        <strain evidence="5 6">AGR01</strain>
    </source>
</reference>
<comment type="caution">
    <text evidence="5">The sequence shown here is derived from an EMBL/GenBank/DDBJ whole genome shotgun (WGS) entry which is preliminary data.</text>
</comment>
<organism evidence="5 6">
    <name type="scientific">Pseudopithomyces chartarum</name>
    <dbReference type="NCBI Taxonomy" id="1892770"/>
    <lineage>
        <taxon>Eukaryota</taxon>
        <taxon>Fungi</taxon>
        <taxon>Dikarya</taxon>
        <taxon>Ascomycota</taxon>
        <taxon>Pezizomycotina</taxon>
        <taxon>Dothideomycetes</taxon>
        <taxon>Pleosporomycetidae</taxon>
        <taxon>Pleosporales</taxon>
        <taxon>Massarineae</taxon>
        <taxon>Didymosphaeriaceae</taxon>
        <taxon>Pseudopithomyces</taxon>
    </lineage>
</organism>
<dbReference type="Proteomes" id="UP001280581">
    <property type="component" value="Unassembled WGS sequence"/>
</dbReference>
<accession>A0AAN6RE29</accession>
<dbReference type="SUPFAM" id="SSF51430">
    <property type="entry name" value="NAD(P)-linked oxidoreductase"/>
    <property type="match status" value="1"/>
</dbReference>
<evidence type="ECO:0000256" key="2">
    <source>
        <dbReference type="ARBA" id="ARBA00023002"/>
    </source>
</evidence>
<dbReference type="AlphaFoldDB" id="A0AAN6RE29"/>
<sequence length="403" mass="44580">MSFPPPPVPKSVLGRHRILAPTAGVRVSPLCLGGMNFGDAWKDSLGECNKETAFAMLDHFYSQGGNFVDTAVNYQFGESEQWIGEWLETRNRREEMVIATKFTGGQYQALGDQLIQSNFSGNGSKNLLSSFKRSLKNLKTDYIDLYYVHLYDHTTSVPELMTTLNTLVTSRQVLYLGISDTPAWLVVKCNDYARQHGLRPFSVYQGRWGAGCRDLERDVIPMCISEGMAIAPWGVLGGGGFKKAEDKEKEGTRSLQVGSRSRDEQVRSVLEKLGEKKGTGATSVALAYVLHKAPYVFPIIGGRKVEYLGQNIEALKLRLDLEDILTIDAAYGFEIGFPHDFLSGGNNMVLGPEHNAFNGRGGFFDYPVGVRPAPPHQGALDRQVTGIPLGQARAKEEEMEENF</sequence>
<keyword evidence="6" id="KW-1185">Reference proteome</keyword>
<dbReference type="InterPro" id="IPR050523">
    <property type="entry name" value="AKR_Detox_Biosynth"/>
</dbReference>
<protein>
    <recommendedName>
        <fullName evidence="4">NADP-dependent oxidoreductase domain-containing protein</fullName>
    </recommendedName>
</protein>
<dbReference type="InterPro" id="IPR036812">
    <property type="entry name" value="NAD(P)_OxRdtase_dom_sf"/>
</dbReference>
<keyword evidence="1" id="KW-0521">NADP</keyword>
<dbReference type="InterPro" id="IPR023210">
    <property type="entry name" value="NADP_OxRdtase_dom"/>
</dbReference>
<evidence type="ECO:0000313" key="6">
    <source>
        <dbReference type="Proteomes" id="UP001280581"/>
    </source>
</evidence>
<keyword evidence="2" id="KW-0560">Oxidoreductase</keyword>
<feature type="domain" description="NADP-dependent oxidoreductase" evidence="4">
    <location>
        <begin position="29"/>
        <end position="330"/>
    </location>
</feature>
<gene>
    <name evidence="5" type="ORF">GRF29_216g554185</name>
</gene>
<evidence type="ECO:0000259" key="4">
    <source>
        <dbReference type="Pfam" id="PF00248"/>
    </source>
</evidence>
<dbReference type="Pfam" id="PF00248">
    <property type="entry name" value="Aldo_ket_red"/>
    <property type="match status" value="1"/>
</dbReference>
<proteinExistence type="inferred from homology"/>